<feature type="compositionally biased region" description="Basic and acidic residues" evidence="1">
    <location>
        <begin position="39"/>
        <end position="57"/>
    </location>
</feature>
<sequence>LASANWAPAATTASAAMGSVPPLAFAAGALAVGGLAIKTHGEDDKPKSYDDIYKNTDPDQGEAPEIPPGYGNTGDTGNTGNTGNTGSTGDSGSTGNTGNTGNTGDSGTTGNTGNTGDSGTTGNTGNTGNNGDTGNTGDTKLAKPKLELNKNGAGKNDDTVEITFPDALANKKANVIITTA</sequence>
<evidence type="ECO:0000256" key="1">
    <source>
        <dbReference type="SAM" id="MobiDB-lite"/>
    </source>
</evidence>
<evidence type="ECO:0000313" key="2">
    <source>
        <dbReference type="EMBL" id="ADR67817.1"/>
    </source>
</evidence>
<proteinExistence type="predicted"/>
<dbReference type="EMBL" id="HM569243">
    <property type="protein sequence ID" value="ADR67817.1"/>
    <property type="molecule type" value="Genomic_DNA"/>
</dbReference>
<feature type="region of interest" description="Disordered" evidence="1">
    <location>
        <begin position="39"/>
        <end position="157"/>
    </location>
</feature>
<accession>E5FKM0</accession>
<dbReference type="AlphaFoldDB" id="E5FKM0"/>
<feature type="compositionally biased region" description="Low complexity" evidence="1">
    <location>
        <begin position="73"/>
        <end position="139"/>
    </location>
</feature>
<dbReference type="Pfam" id="PF01391">
    <property type="entry name" value="Collagen"/>
    <property type="match status" value="1"/>
</dbReference>
<organism evidence="2">
    <name type="scientific">Dichelobacter nodosus</name>
    <name type="common">Bacteroides nodosus</name>
    <dbReference type="NCBI Taxonomy" id="870"/>
    <lineage>
        <taxon>Bacteria</taxon>
        <taxon>Pseudomonadati</taxon>
        <taxon>Pseudomonadota</taxon>
        <taxon>Gammaproteobacteria</taxon>
        <taxon>Cardiobacteriales</taxon>
        <taxon>Cardiobacteriaceae</taxon>
        <taxon>Dichelobacter</taxon>
    </lineage>
</organism>
<dbReference type="InterPro" id="IPR008160">
    <property type="entry name" value="Collagen"/>
</dbReference>
<feature type="non-terminal residue" evidence="2">
    <location>
        <position position="1"/>
    </location>
</feature>
<name>E5FKM0_DICNO</name>
<protein>
    <submittedName>
        <fullName evidence="2">Pgr</fullName>
    </submittedName>
</protein>
<feature type="non-terminal residue" evidence="2">
    <location>
        <position position="180"/>
    </location>
</feature>
<reference evidence="2" key="1">
    <citation type="journal article" date="2011" name="Vet. Microbiol.">
        <title>Detection and diversity of a putative novel heterogeneous polymorphic proline-glycine repeat (Pgr) protein in the footrot pathogen Dichelobacter nodosus.</title>
        <authorList>
            <person name="Calvo-Bado L.A."/>
            <person name="Green L.E."/>
            <person name="Medley G.F."/>
            <person name="Ul-Hassan A."/>
            <person name="Grogono-Thomas R."/>
            <person name="Buller N."/>
            <person name="Kaler J."/>
            <person name="Russell C.L."/>
            <person name="Kennan R.M."/>
            <person name="Rood J.I."/>
            <person name="Wellington E.M."/>
        </authorList>
    </citation>
    <scope>NUCLEOTIDE SEQUENCE</scope>
    <source>
        <strain evidence="2">486</strain>
    </source>
</reference>